<evidence type="ECO:0000313" key="7">
    <source>
        <dbReference type="EMBL" id="GMA41657.1"/>
    </source>
</evidence>
<feature type="domain" description="ABC-2 type transporter transmembrane" evidence="6">
    <location>
        <begin position="29"/>
        <end position="378"/>
    </location>
</feature>
<dbReference type="InterPro" id="IPR013525">
    <property type="entry name" value="ABC2_TM"/>
</dbReference>
<proteinExistence type="predicted"/>
<keyword evidence="4 5" id="KW-0472">Membrane</keyword>
<organism evidence="7 8">
    <name type="scientific">Mobilicoccus caccae</name>
    <dbReference type="NCBI Taxonomy" id="1859295"/>
    <lineage>
        <taxon>Bacteria</taxon>
        <taxon>Bacillati</taxon>
        <taxon>Actinomycetota</taxon>
        <taxon>Actinomycetes</taxon>
        <taxon>Micrococcales</taxon>
        <taxon>Dermatophilaceae</taxon>
        <taxon>Mobilicoccus</taxon>
    </lineage>
</organism>
<evidence type="ECO:0000256" key="4">
    <source>
        <dbReference type="ARBA" id="ARBA00023136"/>
    </source>
</evidence>
<gene>
    <name evidence="7" type="ORF">GCM10025883_37020</name>
</gene>
<evidence type="ECO:0000256" key="1">
    <source>
        <dbReference type="ARBA" id="ARBA00004141"/>
    </source>
</evidence>
<evidence type="ECO:0000259" key="6">
    <source>
        <dbReference type="Pfam" id="PF12698"/>
    </source>
</evidence>
<keyword evidence="2 5" id="KW-0812">Transmembrane</keyword>
<feature type="transmembrane region" description="Helical" evidence="5">
    <location>
        <begin position="274"/>
        <end position="296"/>
    </location>
</feature>
<evidence type="ECO:0000256" key="3">
    <source>
        <dbReference type="ARBA" id="ARBA00022989"/>
    </source>
</evidence>
<accession>A0ABQ6IWY4</accession>
<evidence type="ECO:0000256" key="5">
    <source>
        <dbReference type="SAM" id="Phobius"/>
    </source>
</evidence>
<name>A0ABQ6IWY4_9MICO</name>
<feature type="transmembrane region" description="Helical" evidence="5">
    <location>
        <begin position="358"/>
        <end position="379"/>
    </location>
</feature>
<dbReference type="EMBL" id="BSUO01000001">
    <property type="protein sequence ID" value="GMA41657.1"/>
    <property type="molecule type" value="Genomic_DNA"/>
</dbReference>
<feature type="transmembrane region" description="Helical" evidence="5">
    <location>
        <begin position="21"/>
        <end position="43"/>
    </location>
</feature>
<dbReference type="PANTHER" id="PTHR43471:SF3">
    <property type="entry name" value="ABC TRANSPORTER PERMEASE PROTEIN NATB"/>
    <property type="match status" value="1"/>
</dbReference>
<dbReference type="Pfam" id="PF12698">
    <property type="entry name" value="ABC2_membrane_3"/>
    <property type="match status" value="1"/>
</dbReference>
<comment type="caution">
    <text evidence="7">The sequence shown here is derived from an EMBL/GenBank/DDBJ whole genome shotgun (WGS) entry which is preliminary data.</text>
</comment>
<keyword evidence="8" id="KW-1185">Reference proteome</keyword>
<comment type="subcellular location">
    <subcellularLocation>
        <location evidence="1">Membrane</location>
        <topology evidence="1">Multi-pass membrane protein</topology>
    </subcellularLocation>
</comment>
<feature type="transmembrane region" description="Helical" evidence="5">
    <location>
        <begin position="186"/>
        <end position="207"/>
    </location>
</feature>
<dbReference type="PANTHER" id="PTHR43471">
    <property type="entry name" value="ABC TRANSPORTER PERMEASE"/>
    <property type="match status" value="1"/>
</dbReference>
<keyword evidence="3 5" id="KW-1133">Transmembrane helix</keyword>
<dbReference type="RefSeq" id="WP_284305195.1">
    <property type="nucleotide sequence ID" value="NZ_BSUO01000001.1"/>
</dbReference>
<protein>
    <submittedName>
        <fullName evidence="7">ABC transporter permease</fullName>
    </submittedName>
</protein>
<feature type="transmembrane region" description="Helical" evidence="5">
    <location>
        <begin position="244"/>
        <end position="262"/>
    </location>
</feature>
<evidence type="ECO:0000313" key="8">
    <source>
        <dbReference type="Proteomes" id="UP001157126"/>
    </source>
</evidence>
<sequence>MRSTWTLVAQREILVKLRDRNFLIGTALTLVLLLAVIFLPMAFGGMGPSGTTCTVAVVDDEARGLVERSDALLEQTGDPFGGEDADSGIQAVAVGDRAAAEDAVRQGGATAALVDSGGRWELLADGSPPLQLSTSIGRSVEAATLERNAAEAGTTVEKLTAGATLTQVDLAGDSAADPVLGGLMDLFVGIAFGALFYMAAIMFGMQIAQSVVEEKQSRIVEILAAMIPTRALLLGKVLGNTVMAFGQIVLIAAVALFGLSFTEVPLDLSGLTEAILWYIPFFVLGFLALACIWAAAGALASRNEDLQSTTMPLTMALVAIFIVGINSSGTVQQVMSFVPVASTIVMPMRIVAGDYEVWEPIVALLLVLAFCALTIWLGARLYSRAVLHTSGSLSWRKAASLKG</sequence>
<reference evidence="8" key="1">
    <citation type="journal article" date="2019" name="Int. J. Syst. Evol. Microbiol.">
        <title>The Global Catalogue of Microorganisms (GCM) 10K type strain sequencing project: providing services to taxonomists for standard genome sequencing and annotation.</title>
        <authorList>
            <consortium name="The Broad Institute Genomics Platform"/>
            <consortium name="The Broad Institute Genome Sequencing Center for Infectious Disease"/>
            <person name="Wu L."/>
            <person name="Ma J."/>
        </authorList>
    </citation>
    <scope>NUCLEOTIDE SEQUENCE [LARGE SCALE GENOMIC DNA]</scope>
    <source>
        <strain evidence="8">NBRC 113072</strain>
    </source>
</reference>
<feature type="transmembrane region" description="Helical" evidence="5">
    <location>
        <begin position="308"/>
        <end position="327"/>
    </location>
</feature>
<evidence type="ECO:0000256" key="2">
    <source>
        <dbReference type="ARBA" id="ARBA00022692"/>
    </source>
</evidence>
<dbReference type="Proteomes" id="UP001157126">
    <property type="component" value="Unassembled WGS sequence"/>
</dbReference>